<evidence type="ECO:0000313" key="3">
    <source>
        <dbReference type="EMBL" id="KUJ24428.1"/>
    </source>
</evidence>
<organism evidence="3 4">
    <name type="scientific">Mollisia scopiformis</name>
    <name type="common">Conifer needle endophyte fungus</name>
    <name type="synonym">Phialocephala scopiformis</name>
    <dbReference type="NCBI Taxonomy" id="149040"/>
    <lineage>
        <taxon>Eukaryota</taxon>
        <taxon>Fungi</taxon>
        <taxon>Dikarya</taxon>
        <taxon>Ascomycota</taxon>
        <taxon>Pezizomycotina</taxon>
        <taxon>Leotiomycetes</taxon>
        <taxon>Helotiales</taxon>
        <taxon>Mollisiaceae</taxon>
        <taxon>Mollisia</taxon>
    </lineage>
</organism>
<dbReference type="KEGG" id="psco:LY89DRAFT_679572"/>
<dbReference type="AlphaFoldDB" id="A0A194XW20"/>
<dbReference type="Proteomes" id="UP000070700">
    <property type="component" value="Unassembled WGS sequence"/>
</dbReference>
<dbReference type="GeneID" id="28823624"/>
<dbReference type="InterPro" id="IPR052895">
    <property type="entry name" value="HetReg/Transcr_Mod"/>
</dbReference>
<keyword evidence="1" id="KW-0472">Membrane</keyword>
<dbReference type="Pfam" id="PF26639">
    <property type="entry name" value="Het-6_barrel"/>
    <property type="match status" value="1"/>
</dbReference>
<protein>
    <submittedName>
        <fullName evidence="3">HET-domain-containing protein</fullName>
    </submittedName>
</protein>
<dbReference type="OrthoDB" id="2157530at2759"/>
<dbReference type="InterPro" id="IPR010730">
    <property type="entry name" value="HET"/>
</dbReference>
<accession>A0A194XW20</accession>
<dbReference type="PANTHER" id="PTHR24148">
    <property type="entry name" value="ANKYRIN REPEAT DOMAIN-CONTAINING PROTEIN 39 HOMOLOG-RELATED"/>
    <property type="match status" value="1"/>
</dbReference>
<evidence type="ECO:0000256" key="1">
    <source>
        <dbReference type="SAM" id="Phobius"/>
    </source>
</evidence>
<dbReference type="EMBL" id="KQ947404">
    <property type="protein sequence ID" value="KUJ24428.1"/>
    <property type="molecule type" value="Genomic_DNA"/>
</dbReference>
<name>A0A194XW20_MOLSC</name>
<dbReference type="STRING" id="149040.A0A194XW20"/>
<dbReference type="RefSeq" id="XP_018078783.1">
    <property type="nucleotide sequence ID" value="XM_018213898.1"/>
</dbReference>
<sequence length="750" mass="85461">MPQPRTYSLDYGIAALYLAGLIACCFAIYISALLFFPLLTILSANWLLIITIVSGLIAYFQVVKNPWKNLLYAYLEFRKIDLQVRGFRDRIIFEEIGYRFVTTQRNRWLWELYRILPNFKARPELPPTATTYEYEPICGSRSIRLLKILKWTPTYGVRAELEEMSLDNTAQYYTAISYCWGDPLQRLKTRIITLKGHDFAVSQNVYDILEHHSSIHYPVYIWIDSICINQEDLLERNQQVTFMREIYQHARNVIMWLGATHDAHLAIFLLNKVYNDKCLGMSKETMHDNYGEVRHTRPWLALGKLFRNPYFDRVWVIQEVASASSIIVLYDGKFISWTMLLQMMKLFSDTHLLLLFGGAHEGNYLVRKKPPAQEIVHGLSMARFQEKIQSGEGATLKDVVTWTTAFEATEPKDQVFALVGITEDRSHPLLVPDYRKSTLDVFRDMTLYLLRSNDPFILAHAGCGHPSSVTDLPSWVPDFTHRIQPITHGTDFKSYAASRNTKASIITQPTNPNILKVSCSIIDTIAHLGTRDDPYYAYKDPNCTTHLSSFRPTFNKAHEAKALATKHAPDPYHTGQPLSEALWRAAIGDKTLTERPAPAEYATYYEAVASRFSDPAKLKLELQVLEQGLQNPDPAINLAEIFSEDYMEKGKMATKYWAMASLVSVGKTFCVTGKGYIGWVPNGSKIGDSVSLVYGAQTPFVMRRYEGNNESTAGNDQDFLLVGACYLHGMMDGEGSDLSEKRKVKYVVLH</sequence>
<keyword evidence="1" id="KW-1133">Transmembrane helix</keyword>
<proteinExistence type="predicted"/>
<reference evidence="3 4" key="1">
    <citation type="submission" date="2015-10" db="EMBL/GenBank/DDBJ databases">
        <title>Full genome of DAOMC 229536 Phialocephala scopiformis, a fungal endophyte of spruce producing the potent anti-insectan compound rugulosin.</title>
        <authorList>
            <consortium name="DOE Joint Genome Institute"/>
            <person name="Walker A.K."/>
            <person name="Frasz S.L."/>
            <person name="Seifert K.A."/>
            <person name="Miller J.D."/>
            <person name="Mondo S.J."/>
            <person name="Labutti K."/>
            <person name="Lipzen A."/>
            <person name="Dockter R."/>
            <person name="Kennedy M."/>
            <person name="Grigoriev I.V."/>
            <person name="Spatafora J.W."/>
        </authorList>
    </citation>
    <scope>NUCLEOTIDE SEQUENCE [LARGE SCALE GENOMIC DNA]</scope>
    <source>
        <strain evidence="3 4">CBS 120377</strain>
    </source>
</reference>
<feature type="domain" description="Heterokaryon incompatibility" evidence="2">
    <location>
        <begin position="173"/>
        <end position="319"/>
    </location>
</feature>
<dbReference type="PROSITE" id="PS51257">
    <property type="entry name" value="PROKAR_LIPOPROTEIN"/>
    <property type="match status" value="1"/>
</dbReference>
<evidence type="ECO:0000313" key="4">
    <source>
        <dbReference type="Proteomes" id="UP000070700"/>
    </source>
</evidence>
<feature type="transmembrane region" description="Helical" evidence="1">
    <location>
        <begin position="12"/>
        <end position="36"/>
    </location>
</feature>
<keyword evidence="1" id="KW-0812">Transmembrane</keyword>
<dbReference type="PANTHER" id="PTHR24148:SF73">
    <property type="entry name" value="HET DOMAIN PROTEIN (AFU_ORTHOLOGUE AFUA_8G01020)"/>
    <property type="match status" value="1"/>
</dbReference>
<dbReference type="InParanoid" id="A0A194XW20"/>
<feature type="transmembrane region" description="Helical" evidence="1">
    <location>
        <begin position="43"/>
        <end position="62"/>
    </location>
</feature>
<keyword evidence="4" id="KW-1185">Reference proteome</keyword>
<gene>
    <name evidence="3" type="ORF">LY89DRAFT_679572</name>
</gene>
<dbReference type="Pfam" id="PF06985">
    <property type="entry name" value="HET"/>
    <property type="match status" value="1"/>
</dbReference>
<evidence type="ECO:0000259" key="2">
    <source>
        <dbReference type="Pfam" id="PF06985"/>
    </source>
</evidence>